<evidence type="ECO:0000256" key="6">
    <source>
        <dbReference type="ARBA" id="ARBA00022882"/>
    </source>
</evidence>
<evidence type="ECO:0000256" key="12">
    <source>
        <dbReference type="SAM" id="Phobius"/>
    </source>
</evidence>
<comment type="caution">
    <text evidence="14">The sequence shown here is derived from an EMBL/GenBank/DDBJ whole genome shotgun (WGS) entry which is preliminary data.</text>
</comment>
<evidence type="ECO:0000256" key="4">
    <source>
        <dbReference type="ARBA" id="ARBA00022692"/>
    </source>
</evidence>
<feature type="transmembrane region" description="Helical" evidence="12">
    <location>
        <begin position="212"/>
        <end position="232"/>
    </location>
</feature>
<dbReference type="Gene3D" id="1.20.120.350">
    <property type="entry name" value="Voltage-gated potassium channels. Chain C"/>
    <property type="match status" value="2"/>
</dbReference>
<dbReference type="EMBL" id="JAKCXM010000001">
    <property type="protein sequence ID" value="KAJ0410413.1"/>
    <property type="molecule type" value="Genomic_DNA"/>
</dbReference>
<keyword evidence="15" id="KW-1185">Reference proteome</keyword>
<keyword evidence="10 12" id="KW-0472">Membrane</keyword>
<dbReference type="PRINTS" id="PR00169">
    <property type="entry name" value="KCHANNEL"/>
</dbReference>
<dbReference type="InterPro" id="IPR005821">
    <property type="entry name" value="Ion_trans_dom"/>
</dbReference>
<comment type="subcellular location">
    <subcellularLocation>
        <location evidence="1">Membrane</location>
        <topology evidence="1">Multi-pass membrane protein</topology>
    </subcellularLocation>
</comment>
<keyword evidence="7" id="KW-0630">Potassium</keyword>
<evidence type="ECO:0000313" key="15">
    <source>
        <dbReference type="Proteomes" id="UP001209570"/>
    </source>
</evidence>
<dbReference type="GO" id="GO:0005249">
    <property type="term" value="F:voltage-gated potassium channel activity"/>
    <property type="evidence" value="ECO:0007669"/>
    <property type="project" value="InterPro"/>
</dbReference>
<keyword evidence="3" id="KW-0633">Potassium transport</keyword>
<sequence length="960" mass="109140">MPVYTPISPTFSTTEATLDALNASTFYMEAISSVKLSNTRAHTTTLAHFEKIFDFMVDPKSSKWASLYSFFIATAAFSSCFMLFLQTLDGPNHHSTDPDYPDLPSKHDYYISDLVFTIIFTTELVVRMVIWPSLWHEHEYLKERRLKPFFRDFFNWFDFAAILPFYTDLVFGEDKSFVILRLCRLLRIFKLARNHSGTYILLRAIRASMAPISIALIFFMEIVLFFSVVMYMVDPSVDHNKAGFSDLLSSGYFVVVTVATIGYGDITPTKGNVMARVFAVMVIMSGTLFLSMPLAIIGTEFDRAWKEHAENVLKYQQQGRGVDLAAVADNDPDQKHEVLVKYNAPNKLYLRLAALCGEASLMVQALTAEAATAAPSITKLQEITEDLKHQLEACFLKCEELGIMVKDMITGEVVKVEEKLTPKQWLHRTLSDASFSRTARWISRWINTCLVLSMIVVVLQTMPELQTYGEKTWLCERAVQRYCETSTRVSPDQDPGCFRVDRPLERIRFKCSVAEKKTDPSCYGYPKNFGSVLDTGLSCDNSTTVATPKDSSVVITASNGSVPLDKLYPDLSVIYPFRSDDELPAKERLLGICKRWECHNHHVTFLEFGDAYAALEYVFTITYLFEFAAQLFVSDNLKALFRNPVLYIELVSFIPFFVFEGRRFFTGVQPIYVIPPGSTDFLTFLRLLRVFRIFKIQQRIPVTKVLWESISKTSTRLTIPYFMLVLVTTILSFVMYELEKGEECFYGRVCVVAGYNVTKPLELAGSPPDKRYLVNSKGQISSFDDFFSAFWFVIVTLATVGYGDMEPVSTSGKLVAVIAMLFGACYTAMPLTLVGSQFNKSYREHKRREALLRTKVEVSKPFSVPQTDMKLWEQFAQNDAFRGLQVTLKDKLIPVLDLMATEETIDDAKREHVAKVALELKELIYRQRLLVMQVSSIVNSLRKEGVRLAEQQTTALQSIT</sequence>
<evidence type="ECO:0000256" key="1">
    <source>
        <dbReference type="ARBA" id="ARBA00004141"/>
    </source>
</evidence>
<feature type="transmembrane region" description="Helical" evidence="12">
    <location>
        <begin position="244"/>
        <end position="263"/>
    </location>
</feature>
<evidence type="ECO:0000256" key="11">
    <source>
        <dbReference type="ARBA" id="ARBA00023303"/>
    </source>
</evidence>
<feature type="transmembrane region" description="Helical" evidence="12">
    <location>
        <begin position="786"/>
        <end position="803"/>
    </location>
</feature>
<dbReference type="Proteomes" id="UP001209570">
    <property type="component" value="Unassembled WGS sequence"/>
</dbReference>
<gene>
    <name evidence="14" type="ORF">P43SY_002745</name>
</gene>
<keyword evidence="8 12" id="KW-1133">Transmembrane helix</keyword>
<accession>A0AAD5MJX8</accession>
<keyword evidence="9" id="KW-0406">Ion transport</keyword>
<dbReference type="Pfam" id="PF00520">
    <property type="entry name" value="Ion_trans"/>
    <property type="match status" value="2"/>
</dbReference>
<dbReference type="GO" id="GO:0001508">
    <property type="term" value="P:action potential"/>
    <property type="evidence" value="ECO:0007669"/>
    <property type="project" value="TreeGrafter"/>
</dbReference>
<dbReference type="GO" id="GO:0008076">
    <property type="term" value="C:voltage-gated potassium channel complex"/>
    <property type="evidence" value="ECO:0007669"/>
    <property type="project" value="InterPro"/>
</dbReference>
<dbReference type="InterPro" id="IPR028325">
    <property type="entry name" value="VG_K_chnl"/>
</dbReference>
<evidence type="ECO:0000256" key="7">
    <source>
        <dbReference type="ARBA" id="ARBA00022958"/>
    </source>
</evidence>
<dbReference type="AlphaFoldDB" id="A0AAD5MJX8"/>
<keyword evidence="2" id="KW-0813">Transport</keyword>
<organism evidence="14 15">
    <name type="scientific">Pythium insidiosum</name>
    <name type="common">Pythiosis disease agent</name>
    <dbReference type="NCBI Taxonomy" id="114742"/>
    <lineage>
        <taxon>Eukaryota</taxon>
        <taxon>Sar</taxon>
        <taxon>Stramenopiles</taxon>
        <taxon>Oomycota</taxon>
        <taxon>Peronosporomycetes</taxon>
        <taxon>Pythiales</taxon>
        <taxon>Pythiaceae</taxon>
        <taxon>Pythium</taxon>
    </lineage>
</organism>
<feature type="transmembrane region" description="Helical" evidence="12">
    <location>
        <begin position="719"/>
        <end position="738"/>
    </location>
</feature>
<feature type="transmembrane region" description="Helical" evidence="12">
    <location>
        <begin position="65"/>
        <end position="85"/>
    </location>
</feature>
<keyword evidence="6" id="KW-0851">Voltage-gated channel</keyword>
<name>A0AAD5MJX8_PYTIN</name>
<evidence type="ECO:0000256" key="8">
    <source>
        <dbReference type="ARBA" id="ARBA00022989"/>
    </source>
</evidence>
<keyword evidence="4 12" id="KW-0812">Transmembrane</keyword>
<protein>
    <recommendedName>
        <fullName evidence="13">Ion transport domain-containing protein</fullName>
    </recommendedName>
</protein>
<dbReference type="SUPFAM" id="SSF81324">
    <property type="entry name" value="Voltage-gated potassium channels"/>
    <property type="match status" value="2"/>
</dbReference>
<evidence type="ECO:0000256" key="10">
    <source>
        <dbReference type="ARBA" id="ARBA00023136"/>
    </source>
</evidence>
<dbReference type="InterPro" id="IPR027359">
    <property type="entry name" value="Volt_channel_dom_sf"/>
</dbReference>
<evidence type="ECO:0000256" key="3">
    <source>
        <dbReference type="ARBA" id="ARBA00022538"/>
    </source>
</evidence>
<feature type="domain" description="Ion transport" evidence="13">
    <location>
        <begin position="66"/>
        <end position="303"/>
    </location>
</feature>
<reference evidence="14" key="1">
    <citation type="submission" date="2021-12" db="EMBL/GenBank/DDBJ databases">
        <title>Prjna785345.</title>
        <authorList>
            <person name="Rujirawat T."/>
            <person name="Krajaejun T."/>
        </authorList>
    </citation>
    <scope>NUCLEOTIDE SEQUENCE</scope>
    <source>
        <strain evidence="14">Pi057C3</strain>
    </source>
</reference>
<feature type="transmembrane region" description="Helical" evidence="12">
    <location>
        <begin position="815"/>
        <end position="838"/>
    </location>
</feature>
<dbReference type="Gene3D" id="1.10.287.70">
    <property type="match status" value="2"/>
</dbReference>
<dbReference type="PANTHER" id="PTHR11537:SF254">
    <property type="entry name" value="POTASSIUM VOLTAGE-GATED CHANNEL PROTEIN SHAB"/>
    <property type="match status" value="1"/>
</dbReference>
<feature type="domain" description="Ion transport" evidence="13">
    <location>
        <begin position="610"/>
        <end position="844"/>
    </location>
</feature>
<evidence type="ECO:0000256" key="2">
    <source>
        <dbReference type="ARBA" id="ARBA00022448"/>
    </source>
</evidence>
<evidence type="ECO:0000313" key="14">
    <source>
        <dbReference type="EMBL" id="KAJ0410413.1"/>
    </source>
</evidence>
<evidence type="ECO:0000259" key="13">
    <source>
        <dbReference type="Pfam" id="PF00520"/>
    </source>
</evidence>
<proteinExistence type="predicted"/>
<keyword evidence="5" id="KW-0631">Potassium channel</keyword>
<feature type="transmembrane region" description="Helical" evidence="12">
    <location>
        <begin position="275"/>
        <end position="297"/>
    </location>
</feature>
<evidence type="ECO:0000256" key="5">
    <source>
        <dbReference type="ARBA" id="ARBA00022826"/>
    </source>
</evidence>
<feature type="transmembrane region" description="Helical" evidence="12">
    <location>
        <begin position="109"/>
        <end position="132"/>
    </location>
</feature>
<evidence type="ECO:0000256" key="9">
    <source>
        <dbReference type="ARBA" id="ARBA00023065"/>
    </source>
</evidence>
<dbReference type="PANTHER" id="PTHR11537">
    <property type="entry name" value="VOLTAGE-GATED POTASSIUM CHANNEL"/>
    <property type="match status" value="1"/>
</dbReference>
<keyword evidence="11" id="KW-0407">Ion channel</keyword>